<feature type="region of interest" description="Disordered" evidence="1">
    <location>
        <begin position="14"/>
        <end position="49"/>
    </location>
</feature>
<organism evidence="2">
    <name type="scientific">Streptomyces sp. R28</name>
    <dbReference type="NCBI Taxonomy" id="3238628"/>
    <lineage>
        <taxon>Bacteria</taxon>
        <taxon>Bacillati</taxon>
        <taxon>Actinomycetota</taxon>
        <taxon>Actinomycetes</taxon>
        <taxon>Kitasatosporales</taxon>
        <taxon>Streptomycetaceae</taxon>
        <taxon>Streptomyces</taxon>
    </lineage>
</organism>
<sequence>MPPATWVRRAPLDARAPGGRRGVRGGEAGETSEAAGGERCHTGPALAIDQGTSGTKALTVCSERGAIGTGSTASTPAICPAASPWTPARAGPPSTQACTPRAPAAVAVGEWLAGAEWPDDDFGSPGGTVTGP</sequence>
<proteinExistence type="predicted"/>
<evidence type="ECO:0000256" key="1">
    <source>
        <dbReference type="SAM" id="MobiDB-lite"/>
    </source>
</evidence>
<accession>A0AB39QBY1</accession>
<dbReference type="RefSeq" id="WP_369175509.1">
    <property type="nucleotide sequence ID" value="NZ_CP163439.1"/>
</dbReference>
<evidence type="ECO:0000313" key="2">
    <source>
        <dbReference type="EMBL" id="XDQ40798.1"/>
    </source>
</evidence>
<reference evidence="2" key="1">
    <citation type="submission" date="2024-07" db="EMBL/GenBank/DDBJ databases">
        <authorList>
            <person name="Yu S.T."/>
        </authorList>
    </citation>
    <scope>NUCLEOTIDE SEQUENCE</scope>
    <source>
        <strain evidence="2">R28</strain>
    </source>
</reference>
<gene>
    <name evidence="2" type="ORF">AB5J49_42255</name>
</gene>
<evidence type="ECO:0008006" key="3">
    <source>
        <dbReference type="Google" id="ProtNLM"/>
    </source>
</evidence>
<dbReference type="AlphaFoldDB" id="A0AB39QBY1"/>
<name>A0AB39QBY1_9ACTN</name>
<dbReference type="EMBL" id="CP163439">
    <property type="protein sequence ID" value="XDQ40798.1"/>
    <property type="molecule type" value="Genomic_DNA"/>
</dbReference>
<protein>
    <recommendedName>
        <fullName evidence="3">Carbohydrate kinase FGGY N-terminal domain-containing protein</fullName>
    </recommendedName>
</protein>